<proteinExistence type="predicted"/>
<evidence type="ECO:0000259" key="1">
    <source>
        <dbReference type="Pfam" id="PF05043"/>
    </source>
</evidence>
<dbReference type="Gene3D" id="1.10.357.10">
    <property type="entry name" value="Tetracycline Repressor, domain 2"/>
    <property type="match status" value="1"/>
</dbReference>
<accession>A0A0R1V786</accession>
<dbReference type="PATRIC" id="fig|1423749.3.peg.631"/>
<dbReference type="Proteomes" id="UP000051739">
    <property type="component" value="Unassembled WGS sequence"/>
</dbReference>
<dbReference type="InterPro" id="IPR009057">
    <property type="entry name" value="Homeodomain-like_sf"/>
</dbReference>
<evidence type="ECO:0000313" key="2">
    <source>
        <dbReference type="EMBL" id="KRM01370.1"/>
    </source>
</evidence>
<evidence type="ECO:0000313" key="3">
    <source>
        <dbReference type="Proteomes" id="UP000051739"/>
    </source>
</evidence>
<keyword evidence="3" id="KW-1185">Reference proteome</keyword>
<gene>
    <name evidence="2" type="ORF">FC60_GL000627</name>
</gene>
<sequence length="94" mass="11252">MTNKNLRVLKTKRKLLDALIELKQAEHKKITISKLIQHAHITRGTFYLHYHDCNDFLHAINLQIVDTLFDSCMIEDENQQRYLFFRTSFNPHPK</sequence>
<dbReference type="Pfam" id="PF05043">
    <property type="entry name" value="Mga"/>
    <property type="match status" value="1"/>
</dbReference>
<name>A0A0R1V786_9LACO</name>
<protein>
    <recommendedName>
        <fullName evidence="1">Mga helix-turn-helix domain-containing protein</fullName>
    </recommendedName>
</protein>
<feature type="domain" description="Mga helix-turn-helix" evidence="1">
    <location>
        <begin position="26"/>
        <end position="86"/>
    </location>
</feature>
<dbReference type="InterPro" id="IPR007737">
    <property type="entry name" value="Mga_HTH"/>
</dbReference>
<dbReference type="EMBL" id="AZFN01000018">
    <property type="protein sequence ID" value="KRM01370.1"/>
    <property type="molecule type" value="Genomic_DNA"/>
</dbReference>
<comment type="caution">
    <text evidence="2">The sequence shown here is derived from an EMBL/GenBank/DDBJ whole genome shotgun (WGS) entry which is preliminary data.</text>
</comment>
<dbReference type="SUPFAM" id="SSF46689">
    <property type="entry name" value="Homeodomain-like"/>
    <property type="match status" value="1"/>
</dbReference>
<dbReference type="AlphaFoldDB" id="A0A0R1V786"/>
<dbReference type="RefSeq" id="WP_056937659.1">
    <property type="nucleotide sequence ID" value="NZ_AZFN01000018.1"/>
</dbReference>
<reference evidence="2 3" key="1">
    <citation type="journal article" date="2015" name="Genome Announc.">
        <title>Expanding the biotechnology potential of lactobacilli through comparative genomics of 213 strains and associated genera.</title>
        <authorList>
            <person name="Sun Z."/>
            <person name="Harris H.M."/>
            <person name="McCann A."/>
            <person name="Guo C."/>
            <person name="Argimon S."/>
            <person name="Zhang W."/>
            <person name="Yang X."/>
            <person name="Jeffery I.B."/>
            <person name="Cooney J.C."/>
            <person name="Kagawa T.F."/>
            <person name="Liu W."/>
            <person name="Song Y."/>
            <person name="Salvetti E."/>
            <person name="Wrobel A."/>
            <person name="Rasinkangas P."/>
            <person name="Parkhill J."/>
            <person name="Rea M.C."/>
            <person name="O'Sullivan O."/>
            <person name="Ritari J."/>
            <person name="Douillard F.P."/>
            <person name="Paul Ross R."/>
            <person name="Yang R."/>
            <person name="Briner A.E."/>
            <person name="Felis G.E."/>
            <person name="de Vos W.M."/>
            <person name="Barrangou R."/>
            <person name="Klaenhammer T.R."/>
            <person name="Caufield P.W."/>
            <person name="Cui Y."/>
            <person name="Zhang H."/>
            <person name="O'Toole P.W."/>
        </authorList>
    </citation>
    <scope>NUCLEOTIDE SEQUENCE [LARGE SCALE GENOMIC DNA]</scope>
    <source>
        <strain evidence="2 3">DSM 16045</strain>
    </source>
</reference>
<organism evidence="2 3">
    <name type="scientific">Limosilactobacillus gastricus DSM 16045</name>
    <dbReference type="NCBI Taxonomy" id="1423749"/>
    <lineage>
        <taxon>Bacteria</taxon>
        <taxon>Bacillati</taxon>
        <taxon>Bacillota</taxon>
        <taxon>Bacilli</taxon>
        <taxon>Lactobacillales</taxon>
        <taxon>Lactobacillaceae</taxon>
        <taxon>Limosilactobacillus</taxon>
    </lineage>
</organism>